<dbReference type="EMBL" id="JACXVP010000011">
    <property type="protein sequence ID" value="KAG5574553.1"/>
    <property type="molecule type" value="Genomic_DNA"/>
</dbReference>
<dbReference type="AlphaFoldDB" id="A0A9J5WFM1"/>
<dbReference type="Proteomes" id="UP000824120">
    <property type="component" value="Chromosome 11"/>
</dbReference>
<reference evidence="1 2" key="1">
    <citation type="submission" date="2020-09" db="EMBL/GenBank/DDBJ databases">
        <title>De no assembly of potato wild relative species, Solanum commersonii.</title>
        <authorList>
            <person name="Cho K."/>
        </authorList>
    </citation>
    <scope>NUCLEOTIDE SEQUENCE [LARGE SCALE GENOMIC DNA]</scope>
    <source>
        <strain evidence="1">LZ3.2</strain>
        <tissue evidence="1">Leaf</tissue>
    </source>
</reference>
<name>A0A9J5WFM1_SOLCO</name>
<gene>
    <name evidence="1" type="ORF">H5410_054687</name>
</gene>
<protein>
    <submittedName>
        <fullName evidence="1">Uncharacterized protein</fullName>
    </submittedName>
</protein>
<evidence type="ECO:0000313" key="1">
    <source>
        <dbReference type="EMBL" id="KAG5574553.1"/>
    </source>
</evidence>
<comment type="caution">
    <text evidence="1">The sequence shown here is derived from an EMBL/GenBank/DDBJ whole genome shotgun (WGS) entry which is preliminary data.</text>
</comment>
<evidence type="ECO:0000313" key="2">
    <source>
        <dbReference type="Proteomes" id="UP000824120"/>
    </source>
</evidence>
<proteinExistence type="predicted"/>
<organism evidence="1 2">
    <name type="scientific">Solanum commersonii</name>
    <name type="common">Commerson's wild potato</name>
    <name type="synonym">Commerson's nightshade</name>
    <dbReference type="NCBI Taxonomy" id="4109"/>
    <lineage>
        <taxon>Eukaryota</taxon>
        <taxon>Viridiplantae</taxon>
        <taxon>Streptophyta</taxon>
        <taxon>Embryophyta</taxon>
        <taxon>Tracheophyta</taxon>
        <taxon>Spermatophyta</taxon>
        <taxon>Magnoliopsida</taxon>
        <taxon>eudicotyledons</taxon>
        <taxon>Gunneridae</taxon>
        <taxon>Pentapetalae</taxon>
        <taxon>asterids</taxon>
        <taxon>lamiids</taxon>
        <taxon>Solanales</taxon>
        <taxon>Solanaceae</taxon>
        <taxon>Solanoideae</taxon>
        <taxon>Solaneae</taxon>
        <taxon>Solanum</taxon>
    </lineage>
</organism>
<keyword evidence="2" id="KW-1185">Reference proteome</keyword>
<sequence>MPPLLLTCRGNIYLCVTTLRFTFNQKGGLFHLVDVAERPLVKDEMQRKRINSWQDLNMCLSPH</sequence>
<accession>A0A9J5WFM1</accession>